<comment type="caution">
    <text evidence="2">The sequence shown here is derived from an EMBL/GenBank/DDBJ whole genome shotgun (WGS) entry which is preliminary data.</text>
</comment>
<sequence>KSYHNRRGSTSTDEEVKKVHEPNLYSDHEHEDMQTDAGSHKIQTESNE</sequence>
<feature type="non-terminal residue" evidence="2">
    <location>
        <position position="1"/>
    </location>
</feature>
<accession>A0ABN7XRX7</accession>
<feature type="region of interest" description="Disordered" evidence="1">
    <location>
        <begin position="1"/>
        <end position="48"/>
    </location>
</feature>
<name>A0ABN7XRX7_GIGMA</name>
<organism evidence="2 3">
    <name type="scientific">Gigaspora margarita</name>
    <dbReference type="NCBI Taxonomy" id="4874"/>
    <lineage>
        <taxon>Eukaryota</taxon>
        <taxon>Fungi</taxon>
        <taxon>Fungi incertae sedis</taxon>
        <taxon>Mucoromycota</taxon>
        <taxon>Glomeromycotina</taxon>
        <taxon>Glomeromycetes</taxon>
        <taxon>Diversisporales</taxon>
        <taxon>Gigasporaceae</taxon>
        <taxon>Gigaspora</taxon>
    </lineage>
</organism>
<protein>
    <submittedName>
        <fullName evidence="2">36270_t:CDS:1</fullName>
    </submittedName>
</protein>
<proteinExistence type="predicted"/>
<reference evidence="2 3" key="1">
    <citation type="submission" date="2021-06" db="EMBL/GenBank/DDBJ databases">
        <authorList>
            <person name="Kallberg Y."/>
            <person name="Tangrot J."/>
            <person name="Rosling A."/>
        </authorList>
    </citation>
    <scope>NUCLEOTIDE SEQUENCE [LARGE SCALE GENOMIC DNA]</scope>
    <source>
        <strain evidence="2 3">120-4 pot B 10/14</strain>
    </source>
</reference>
<feature type="compositionally biased region" description="Basic and acidic residues" evidence="1">
    <location>
        <begin position="14"/>
        <end position="48"/>
    </location>
</feature>
<evidence type="ECO:0000313" key="3">
    <source>
        <dbReference type="Proteomes" id="UP000789901"/>
    </source>
</evidence>
<dbReference type="EMBL" id="CAJVQB010164245">
    <property type="protein sequence ID" value="CAG8856824.1"/>
    <property type="molecule type" value="Genomic_DNA"/>
</dbReference>
<gene>
    <name evidence="2" type="ORF">GMARGA_LOCUS45645</name>
</gene>
<evidence type="ECO:0000256" key="1">
    <source>
        <dbReference type="SAM" id="MobiDB-lite"/>
    </source>
</evidence>
<dbReference type="Proteomes" id="UP000789901">
    <property type="component" value="Unassembled WGS sequence"/>
</dbReference>
<evidence type="ECO:0000313" key="2">
    <source>
        <dbReference type="EMBL" id="CAG8856824.1"/>
    </source>
</evidence>
<keyword evidence="3" id="KW-1185">Reference proteome</keyword>
<feature type="non-terminal residue" evidence="2">
    <location>
        <position position="48"/>
    </location>
</feature>